<keyword evidence="2" id="KW-1185">Reference proteome</keyword>
<dbReference type="Proteomes" id="UP000253664">
    <property type="component" value="Unassembled WGS sequence"/>
</dbReference>
<protein>
    <submittedName>
        <fullName evidence="1">Uncharacterized protein</fullName>
    </submittedName>
</protein>
<accession>A0A367LAT4</accession>
<reference evidence="1 2" key="1">
    <citation type="journal article" date="2015" name="BMC Genomics">
        <title>Insights from the genome of Ophiocordyceps polyrhachis-furcata to pathogenicity and host specificity in insect fungi.</title>
        <authorList>
            <person name="Wichadakul D."/>
            <person name="Kobmoo N."/>
            <person name="Ingsriswang S."/>
            <person name="Tangphatsornruang S."/>
            <person name="Chantasingh D."/>
            <person name="Luangsa-ard J.J."/>
            <person name="Eurwilaichitr L."/>
        </authorList>
    </citation>
    <scope>NUCLEOTIDE SEQUENCE [LARGE SCALE GENOMIC DNA]</scope>
    <source>
        <strain evidence="1 2">BCC 54312</strain>
    </source>
</reference>
<organism evidence="1 2">
    <name type="scientific">Ophiocordyceps polyrhachis-furcata BCC 54312</name>
    <dbReference type="NCBI Taxonomy" id="1330021"/>
    <lineage>
        <taxon>Eukaryota</taxon>
        <taxon>Fungi</taxon>
        <taxon>Dikarya</taxon>
        <taxon>Ascomycota</taxon>
        <taxon>Pezizomycotina</taxon>
        <taxon>Sordariomycetes</taxon>
        <taxon>Hypocreomycetidae</taxon>
        <taxon>Hypocreales</taxon>
        <taxon>Ophiocordycipitaceae</taxon>
        <taxon>Ophiocordyceps</taxon>
    </lineage>
</organism>
<evidence type="ECO:0000313" key="1">
    <source>
        <dbReference type="EMBL" id="RCI11538.1"/>
    </source>
</evidence>
<dbReference type="AlphaFoldDB" id="A0A367LAT4"/>
<dbReference type="EMBL" id="LKCN02000010">
    <property type="protein sequence ID" value="RCI11538.1"/>
    <property type="molecule type" value="Genomic_DNA"/>
</dbReference>
<sequence>MSIRTHKIHTLFGKLWLHISPLVRSLNSEAAFPFPVYWQYVRGISMSSGQLSYASLPSEAKWIEEDARHVKLAATIGEGGGGFMMRHRK</sequence>
<gene>
    <name evidence="1" type="ORF">L249_7733</name>
</gene>
<evidence type="ECO:0000313" key="2">
    <source>
        <dbReference type="Proteomes" id="UP000253664"/>
    </source>
</evidence>
<comment type="caution">
    <text evidence="1">The sequence shown here is derived from an EMBL/GenBank/DDBJ whole genome shotgun (WGS) entry which is preliminary data.</text>
</comment>
<proteinExistence type="predicted"/>
<name>A0A367LAT4_9HYPO</name>
<feature type="non-terminal residue" evidence="1">
    <location>
        <position position="89"/>
    </location>
</feature>